<dbReference type="PANTHER" id="PTHR31170:SF25">
    <property type="entry name" value="BNAA09G04570D PROTEIN"/>
    <property type="match status" value="1"/>
</dbReference>
<reference evidence="2" key="1">
    <citation type="journal article" date="2015" name="Nat. Genet.">
        <title>The pineapple genome and the evolution of CAM photosynthesis.</title>
        <authorList>
            <person name="Ming R."/>
            <person name="VanBuren R."/>
            <person name="Wai C.M."/>
            <person name="Tang H."/>
            <person name="Schatz M.C."/>
            <person name="Bowers J.E."/>
            <person name="Lyons E."/>
            <person name="Wang M.L."/>
            <person name="Chen J."/>
            <person name="Biggers E."/>
            <person name="Zhang J."/>
            <person name="Huang L."/>
            <person name="Zhang L."/>
            <person name="Miao W."/>
            <person name="Zhang J."/>
            <person name="Ye Z."/>
            <person name="Miao C."/>
            <person name="Lin Z."/>
            <person name="Wang H."/>
            <person name="Zhou H."/>
            <person name="Yim W.C."/>
            <person name="Priest H.D."/>
            <person name="Zheng C."/>
            <person name="Woodhouse M."/>
            <person name="Edger P.P."/>
            <person name="Guyot R."/>
            <person name="Guo H.B."/>
            <person name="Guo H."/>
            <person name="Zheng G."/>
            <person name="Singh R."/>
            <person name="Sharma A."/>
            <person name="Min X."/>
            <person name="Zheng Y."/>
            <person name="Lee H."/>
            <person name="Gurtowski J."/>
            <person name="Sedlazeck F.J."/>
            <person name="Harkess A."/>
            <person name="McKain M.R."/>
            <person name="Liao Z."/>
            <person name="Fang J."/>
            <person name="Liu J."/>
            <person name="Zhang X."/>
            <person name="Zhang Q."/>
            <person name="Hu W."/>
            <person name="Qin Y."/>
            <person name="Wang K."/>
            <person name="Chen L.Y."/>
            <person name="Shirley N."/>
            <person name="Lin Y.R."/>
            <person name="Liu L.Y."/>
            <person name="Hernandez A.G."/>
            <person name="Wright C.L."/>
            <person name="Bulone V."/>
            <person name="Tuskan G.A."/>
            <person name="Heath K."/>
            <person name="Zee F."/>
            <person name="Moore P.H."/>
            <person name="Sunkar R."/>
            <person name="Leebens-Mack J.H."/>
            <person name="Mockler T."/>
            <person name="Bennetzen J.L."/>
            <person name="Freeling M."/>
            <person name="Sankoff D."/>
            <person name="Paterson A.H."/>
            <person name="Zhu X."/>
            <person name="Yang X."/>
            <person name="Smith J.A."/>
            <person name="Cushman J.C."/>
            <person name="Paull R.E."/>
            <person name="Yu Q."/>
        </authorList>
    </citation>
    <scope>NUCLEOTIDE SEQUENCE [LARGE SCALE GENOMIC DNA]</scope>
    <source>
        <strain evidence="2">cv. F153</strain>
    </source>
</reference>
<gene>
    <name evidence="3" type="primary">LOC109708570</name>
</gene>
<sequence>MASLSEINAWCRIPRVPDLLRKNEKHAKMFDPAVVPIGPYHRGKSHLSEMEGHKKEAATAFAGANTNALCNKVSEVADTCRDCYDRSLLLLMSKDEFTRMLFIDGCFILQFIDRFVRNDMKDFPVSAHLHGFILRDMFLLENQLPYLLLEKLMEVKRVDIDTFLDSVPGTPKRKTQTENRGKSIEGPHRHILARLQELQLGPRGETSQLPWKRSWLSFRSARELVRAGIAIKPGETNFLREVKFEPGPVWGRLSLPPIVIDDLTRPRLLNMIAFEMCSGSTDGGYGVMSFVWFLNLLIDHADDVKELREAGVLVNMLGSDEEVAEFFNETVADLLPDQQPYYPVINNINDYRNNKFRVPLYRMLHRRFGSPWAAIAFLVAFVLLVLTVVQTVYTAIQTHYTIHPPTK</sequence>
<evidence type="ECO:0000313" key="3">
    <source>
        <dbReference type="RefSeq" id="XP_020085958.1"/>
    </source>
</evidence>
<evidence type="ECO:0000313" key="2">
    <source>
        <dbReference type="Proteomes" id="UP000515123"/>
    </source>
</evidence>
<protein>
    <submittedName>
        <fullName evidence="3">UPF0481 protein At3g47200-like</fullName>
    </submittedName>
</protein>
<dbReference type="Gramene" id="Aco002353.1.mrna1">
    <property type="protein sequence ID" value="Aco002353.1.mrna1.cds1"/>
    <property type="gene ID" value="Aco002353.1.path1"/>
</dbReference>
<dbReference type="InterPro" id="IPR004158">
    <property type="entry name" value="DUF247_pln"/>
</dbReference>
<reference evidence="3" key="2">
    <citation type="submission" date="2025-08" db="UniProtKB">
        <authorList>
            <consortium name="RefSeq"/>
        </authorList>
    </citation>
    <scope>IDENTIFICATION</scope>
    <source>
        <tissue evidence="3">Leaf</tissue>
    </source>
</reference>
<dbReference type="AlphaFoldDB" id="A0A6P5EXN1"/>
<keyword evidence="1" id="KW-0472">Membrane</keyword>
<keyword evidence="1" id="KW-1133">Transmembrane helix</keyword>
<proteinExistence type="predicted"/>
<evidence type="ECO:0000256" key="1">
    <source>
        <dbReference type="SAM" id="Phobius"/>
    </source>
</evidence>
<dbReference type="Proteomes" id="UP000515123">
    <property type="component" value="Linkage group 4"/>
</dbReference>
<name>A0A6P5EXN1_ANACO</name>
<keyword evidence="2" id="KW-1185">Reference proteome</keyword>
<dbReference type="GeneID" id="109708570"/>
<accession>A0A6P5EXN1</accession>
<dbReference type="Pfam" id="PF03140">
    <property type="entry name" value="DUF247"/>
    <property type="match status" value="1"/>
</dbReference>
<dbReference type="RefSeq" id="XP_020085958.1">
    <property type="nucleotide sequence ID" value="XM_020230369.1"/>
</dbReference>
<organism evidence="2 3">
    <name type="scientific">Ananas comosus</name>
    <name type="common">Pineapple</name>
    <name type="synonym">Ananas ananas</name>
    <dbReference type="NCBI Taxonomy" id="4615"/>
    <lineage>
        <taxon>Eukaryota</taxon>
        <taxon>Viridiplantae</taxon>
        <taxon>Streptophyta</taxon>
        <taxon>Embryophyta</taxon>
        <taxon>Tracheophyta</taxon>
        <taxon>Spermatophyta</taxon>
        <taxon>Magnoliopsida</taxon>
        <taxon>Liliopsida</taxon>
        <taxon>Poales</taxon>
        <taxon>Bromeliaceae</taxon>
        <taxon>Bromelioideae</taxon>
        <taxon>Ananas</taxon>
    </lineage>
</organism>
<dbReference type="PANTHER" id="PTHR31170">
    <property type="entry name" value="BNAC04G53230D PROTEIN"/>
    <property type="match status" value="1"/>
</dbReference>
<dbReference type="OrthoDB" id="767163at2759"/>
<feature type="transmembrane region" description="Helical" evidence="1">
    <location>
        <begin position="372"/>
        <end position="396"/>
    </location>
</feature>
<keyword evidence="1" id="KW-0812">Transmembrane</keyword>